<evidence type="ECO:0000256" key="2">
    <source>
        <dbReference type="SAM" id="Phobius"/>
    </source>
</evidence>
<keyword evidence="2" id="KW-0472">Membrane</keyword>
<proteinExistence type="predicted"/>
<keyword evidence="2" id="KW-1133">Transmembrane helix</keyword>
<dbReference type="Gene3D" id="1.25.40.10">
    <property type="entry name" value="Tetratricopeptide repeat domain"/>
    <property type="match status" value="1"/>
</dbReference>
<sequence>MAAPASPTCPSHPAAVAGWRCEQCESPLCPSCVETRRMGPVEYFACGRCGGTANVLLRHRSDFDFRQRLKDALRFPLTGPGLQMLLAVGTMLAVLRTLGGGIRLIQVLPLTLALGIFWTTFFALVKGAARGDPDPQAPDFTDVIRDNVMPGLRGLCVTVGVFLPALARALSLAPPAQQHPLIQFLGAPLETVMSPAAVEDPLTWGLLLLGFLWLPWAWLLASMGQSILGALHPVRALACLRALGRDAFQVMGVFAVLAVVHAAMHRQASAVLEFNIFFVSRWFAEVLTLIAPFAAANVLGLVLFVYGDALGYLPPRDFLEPVLGNTAPGRVPPPLRSSTPEAPEPEPQPELLSAAEVTSRLAAFTKAVDARDVAQALALYAALRVLPRLKLSPTHHLFIGQAAAVEGDFPLSVAALEAAADAAPEEPTAPRALVLLARVQGEKMGNTVRAEELYRYILHRYPDTDAARFAHARVPPAA</sequence>
<feature type="transmembrane region" description="Helical" evidence="2">
    <location>
        <begin position="282"/>
        <end position="306"/>
    </location>
</feature>
<organism evidence="4 5">
    <name type="scientific">Corallococcus terminator</name>
    <dbReference type="NCBI Taxonomy" id="2316733"/>
    <lineage>
        <taxon>Bacteria</taxon>
        <taxon>Pseudomonadati</taxon>
        <taxon>Myxococcota</taxon>
        <taxon>Myxococcia</taxon>
        <taxon>Myxococcales</taxon>
        <taxon>Cystobacterineae</taxon>
        <taxon>Myxococcaceae</taxon>
        <taxon>Corallococcus</taxon>
    </lineage>
</organism>
<feature type="transmembrane region" description="Helical" evidence="2">
    <location>
        <begin position="107"/>
        <end position="125"/>
    </location>
</feature>
<evidence type="ECO:0000259" key="3">
    <source>
        <dbReference type="Pfam" id="PF00643"/>
    </source>
</evidence>
<keyword evidence="2" id="KW-0812">Transmembrane</keyword>
<accession>A0A3A8J803</accession>
<evidence type="ECO:0000256" key="1">
    <source>
        <dbReference type="SAM" id="MobiDB-lite"/>
    </source>
</evidence>
<feature type="domain" description="B box-type" evidence="3">
    <location>
        <begin position="7"/>
        <end position="34"/>
    </location>
</feature>
<dbReference type="GO" id="GO:0008270">
    <property type="term" value="F:zinc ion binding"/>
    <property type="evidence" value="ECO:0007669"/>
    <property type="project" value="InterPro"/>
</dbReference>
<dbReference type="OrthoDB" id="5498433at2"/>
<feature type="transmembrane region" description="Helical" evidence="2">
    <location>
        <begin position="202"/>
        <end position="221"/>
    </location>
</feature>
<dbReference type="InterPro" id="IPR000315">
    <property type="entry name" value="Znf_B-box"/>
</dbReference>
<evidence type="ECO:0000313" key="4">
    <source>
        <dbReference type="EMBL" id="RKG91832.1"/>
    </source>
</evidence>
<keyword evidence="5" id="KW-1185">Reference proteome</keyword>
<comment type="caution">
    <text evidence="4">The sequence shown here is derived from an EMBL/GenBank/DDBJ whole genome shotgun (WGS) entry which is preliminary data.</text>
</comment>
<feature type="transmembrane region" description="Helical" evidence="2">
    <location>
        <begin position="75"/>
        <end position="95"/>
    </location>
</feature>
<evidence type="ECO:0000313" key="5">
    <source>
        <dbReference type="Proteomes" id="UP000268094"/>
    </source>
</evidence>
<gene>
    <name evidence="4" type="ORF">D7V88_08340</name>
</gene>
<dbReference type="EMBL" id="RAVZ01000038">
    <property type="protein sequence ID" value="RKG91832.1"/>
    <property type="molecule type" value="Genomic_DNA"/>
</dbReference>
<protein>
    <recommendedName>
        <fullName evidence="3">B box-type domain-containing protein</fullName>
    </recommendedName>
</protein>
<dbReference type="Proteomes" id="UP000268094">
    <property type="component" value="Unassembled WGS sequence"/>
</dbReference>
<dbReference type="InterPro" id="IPR011990">
    <property type="entry name" value="TPR-like_helical_dom_sf"/>
</dbReference>
<reference evidence="5" key="1">
    <citation type="submission" date="2018-09" db="EMBL/GenBank/DDBJ databases">
        <authorList>
            <person name="Livingstone P.G."/>
            <person name="Whitworth D.E."/>
        </authorList>
    </citation>
    <scope>NUCLEOTIDE SEQUENCE [LARGE SCALE GENOMIC DNA]</scope>
    <source>
        <strain evidence="5">CA054A</strain>
    </source>
</reference>
<dbReference type="AlphaFoldDB" id="A0A3A8J803"/>
<name>A0A3A8J803_9BACT</name>
<dbReference type="Pfam" id="PF00643">
    <property type="entry name" value="zf-B_box"/>
    <property type="match status" value="1"/>
</dbReference>
<feature type="transmembrane region" description="Helical" evidence="2">
    <location>
        <begin position="242"/>
        <end position="262"/>
    </location>
</feature>
<feature type="region of interest" description="Disordered" evidence="1">
    <location>
        <begin position="329"/>
        <end position="349"/>
    </location>
</feature>